<proteinExistence type="predicted"/>
<dbReference type="AlphaFoldDB" id="A0AAW5JM54"/>
<dbReference type="RefSeq" id="WP_256304241.1">
    <property type="nucleotide sequence ID" value="NZ_JANFYS010000021.1"/>
</dbReference>
<organism evidence="2 3">
    <name type="scientific">Intestinimonas massiliensis</name>
    <name type="common">ex Afouda et al. 2020</name>
    <dbReference type="NCBI Taxonomy" id="1673721"/>
    <lineage>
        <taxon>Bacteria</taxon>
        <taxon>Bacillati</taxon>
        <taxon>Bacillota</taxon>
        <taxon>Clostridia</taxon>
        <taxon>Eubacteriales</taxon>
        <taxon>Intestinimonas</taxon>
    </lineage>
</organism>
<name>A0AAW5JM54_9FIRM</name>
<feature type="transmembrane region" description="Helical" evidence="1">
    <location>
        <begin position="45"/>
        <end position="66"/>
    </location>
</feature>
<gene>
    <name evidence="2" type="ORF">NE579_10645</name>
</gene>
<evidence type="ECO:0000256" key="1">
    <source>
        <dbReference type="SAM" id="Phobius"/>
    </source>
</evidence>
<feature type="transmembrane region" description="Helical" evidence="1">
    <location>
        <begin position="16"/>
        <end position="33"/>
    </location>
</feature>
<dbReference type="Proteomes" id="UP001204562">
    <property type="component" value="Unassembled WGS sequence"/>
</dbReference>
<protein>
    <submittedName>
        <fullName evidence="2">CvpA family protein</fullName>
    </submittedName>
</protein>
<comment type="caution">
    <text evidence="2">The sequence shown here is derived from an EMBL/GenBank/DDBJ whole genome shotgun (WGS) entry which is preliminary data.</text>
</comment>
<accession>A0AAW5JM54</accession>
<dbReference type="EMBL" id="JANFYS010000021">
    <property type="protein sequence ID" value="MCQ4770913.1"/>
    <property type="molecule type" value="Genomic_DNA"/>
</dbReference>
<feature type="transmembrane region" description="Helical" evidence="1">
    <location>
        <begin position="86"/>
        <end position="110"/>
    </location>
</feature>
<evidence type="ECO:0000313" key="3">
    <source>
        <dbReference type="Proteomes" id="UP001204562"/>
    </source>
</evidence>
<keyword evidence="1" id="KW-0472">Membrane</keyword>
<keyword evidence="1" id="KW-1133">Transmembrane helix</keyword>
<keyword evidence="1" id="KW-0812">Transmembrane</keyword>
<reference evidence="2" key="1">
    <citation type="submission" date="2022-06" db="EMBL/GenBank/DDBJ databases">
        <title>Isolation of gut microbiota from human fecal samples.</title>
        <authorList>
            <person name="Pamer E.G."/>
            <person name="Barat B."/>
            <person name="Waligurski E."/>
            <person name="Medina S."/>
            <person name="Paddock L."/>
            <person name="Mostad J."/>
        </authorList>
    </citation>
    <scope>NUCLEOTIDE SEQUENCE</scope>
    <source>
        <strain evidence="2">DFI.9.91</strain>
    </source>
</reference>
<sequence length="590" mass="65260">MEKSPRRGLKNKASRILINILVTLVLGLLYFYVSLPAINLHDSNFYGFFFVLCIIYVVCALITSGFHMDASGGIKEYFRFIKSQCLPIGILMLLLIVIAILGTVISMPIFRAASYRDLLTVENGDFAAEVEEISFDQIPMLDEQSAQRLGDRKLGELSDMVSQFEVADDYTQINYQGRPVRVTPLNYGDLIKWFNNRSQGLPAYIIVDMVSQEAEVVRLPEGMKYSPSEPLNRNVMRHLRFTYPTYMFSTPTFEIDESGHPYWVCPKLEMTIGLFGGRDIDGAVLMDAVTGECEYYEDVPTWVDRVYLASLIMEQYDYHGTLVNGFINSIFGQRDVTHTTEGFNYIALSDDVYMYTGVTSVGSDQSNVGFLLSNQRTKETKYYKAPGATEQSAMASAQGKVQHLQYQATFPLLLNISGQPTYFIALKDAAQLVKMYAMVNVSQYQIVGIGNTVAECEKDYILQLAENNITTPEILPETTISGAVEEILSAVLDGNTYYFVRLEGEDVYYSLSALDNPAAVILKVGDSVTIDHAPQTGEEVNPILNGYSLTIDGKATPDPIVSPEPAVSATEATPDASSAFPGAASVVPAA</sequence>
<evidence type="ECO:0000313" key="2">
    <source>
        <dbReference type="EMBL" id="MCQ4770913.1"/>
    </source>
</evidence>